<dbReference type="Gene3D" id="2.150.10.10">
    <property type="entry name" value="Serralysin-like metalloprotease, C-terminal"/>
    <property type="match status" value="8"/>
</dbReference>
<proteinExistence type="predicted"/>
<name>V4JFQ2_PSEL2</name>
<dbReference type="Pfam" id="PF06594">
    <property type="entry name" value="HCBP_related"/>
    <property type="match status" value="2"/>
</dbReference>
<dbReference type="PATRIC" id="fig|1353533.3.peg.1953"/>
<feature type="domain" description="Haemolysin-type calcium binding-related" evidence="5">
    <location>
        <begin position="953"/>
        <end position="1004"/>
    </location>
</feature>
<reference evidence="6 7" key="1">
    <citation type="submission" date="2013-07" db="EMBL/GenBank/DDBJ databases">
        <title>Draft genome sequence of Pseudoalteromonas luteoviolacea 2ta16.</title>
        <authorList>
            <person name="Allen E.E."/>
            <person name="Azam F."/>
            <person name="Podell S."/>
        </authorList>
    </citation>
    <scope>NUCLEOTIDE SEQUENCE [LARGE SCALE GENOMIC DNA]</scope>
    <source>
        <strain evidence="6 7">2ta16</strain>
    </source>
</reference>
<evidence type="ECO:0000256" key="2">
    <source>
        <dbReference type="ARBA" id="ARBA00022525"/>
    </source>
</evidence>
<comment type="caution">
    <text evidence="6">The sequence shown here is derived from an EMBL/GenBank/DDBJ whole genome shotgun (WGS) entry which is preliminary data.</text>
</comment>
<sequence>MLAVKATTFSKGYVSSETYVYNLGDGHDVIHEIGTTSTTDQLMLGEGISKEQVKILRVDDDIALQILDTAGSVVGSITLAGAFSDKSDIVDKVVFSDGTFLSAEEVFNLAQMQTGTDGNDEIRGSRQNEKLYGLDGDDHIDGFGGNDYLDGGNGNDTLVVGQTSASRYTKNTLVGGQGDDMLKGYVSSETYIYSLGDGHDVIDDVGSIGDKDLLRFGGGITREMLIIKRLGNDVVIEINSTQAEQSGSITFKNGFTNTNKVVDQLELFDGSIISAEEILIEARTTHGSALDDSLEGTSESDRIFGHNGNDIIRGGFGNDYLDGGAGNDEISTSASTSFRSYQNTLVGGLGNDKLIGSYSAETYVYDFGDGHDVITDKGDRYQVDKIQFGTGITKDNVEVSRDGIDIVLKILNADGSINGSIRIERAFTDSDYKIELIQFADGSHWSDGDLFEMARRFYGTSGADSLLGTSLDDLIFGLGGNDTLDGGLGSNLLDGGEGDDVLTATGMEDHKNTFIGGTGDDINIGSFALNTYVYNLGDGNDTIKNYFSKNSVISFGSGITQSMLEFKRKGDGIEITVNHTDASLSGSIFVEDAYLYSNYRLKELQLFDGSVVAFSELVEVAKVTRGDANDNEIYGTIIEEIIYGGGGNDIIYGNTGLDELYGEAGNDIIVTTLEAKVMNGGAGDDVLRIKHDGFTKDQKTTLMVGSQGNDTYEILTEYTSATIEYSYGDGHDVVVDAPGKSDKLVLMEGIEYNDVTMRRLGNALIIEVLDENGEVNGSITLANQAPIFSTGKLEQVNINGQAYSTYNLWMDKGVIVQGTDANEALRGTNLDNVINGEAGNDVLSGGLGDDILDGGEGNDTITSKEGNDTINGGAGDDNINTWGGTKNETNMIQGGLGDDTVVGGQRSDVYIYNLGDGNDTYTEHAGTEFGEDKIIFGEGISQAQVTFGRVGHDILIKITNTDGSYSGSITIKDGFYYKTPPIRPDELNAGKIESIEFVDGSVITMAEVIDIVKVVHGTAQADRLTGTVSEDTIKGYEGDDYIIESVGDDIVFGGDGNDTVYASAAEDYNASNTFIGGKGNDKFVHSYGNDTYVYHLGDGHDTIIEAGSWRGEDTLLFGEQINADNLTYRRVQHDLIFEVRNAHDEVVGSITIEGEYLGKKLENVRFSDGTELDMVQILQETARVNGSDIGETLLGGYMDETIYGYGGDDLIRAGSGSDIVFGGEGNDNIYGGSGHAKLFGGGGDDTINAGESILDSQGNVQEAAEKIIVGGLGDDTLRAGNSLDRVVFEYQLGDGSDVIERSYESNTLKFGNGITSDMISVRTTMYREKTWITIDDGVTQSQVTINGGGGYNPITGKLDRKHHEFLDNLEFTDGTVLSLRNLIQINYSNNVEALTAQIDKESELLVNAMLAFDDAQDDVALSSRNMVDSKLINYYQ</sequence>
<dbReference type="InterPro" id="IPR011049">
    <property type="entry name" value="Serralysin-like_metalloprot_C"/>
</dbReference>
<dbReference type="InterPro" id="IPR001343">
    <property type="entry name" value="Hemolysn_Ca-bd"/>
</dbReference>
<gene>
    <name evidence="6" type="ORF">PL2TA16_03001</name>
</gene>
<feature type="domain" description="Haemolysin-type calcium binding-related" evidence="5">
    <location>
        <begin position="406"/>
        <end position="447"/>
    </location>
</feature>
<dbReference type="InterPro" id="IPR050557">
    <property type="entry name" value="RTX_toxin/Mannuronan_C5-epim"/>
</dbReference>
<evidence type="ECO:0000256" key="3">
    <source>
        <dbReference type="ARBA" id="ARBA00022837"/>
    </source>
</evidence>
<evidence type="ECO:0000259" key="5">
    <source>
        <dbReference type="Pfam" id="PF06594"/>
    </source>
</evidence>
<organism evidence="6 7">
    <name type="scientific">Pseudoalteromonas luteoviolacea (strain 2ta16)</name>
    <dbReference type="NCBI Taxonomy" id="1353533"/>
    <lineage>
        <taxon>Bacteria</taxon>
        <taxon>Pseudomonadati</taxon>
        <taxon>Pseudomonadota</taxon>
        <taxon>Gammaproteobacteria</taxon>
        <taxon>Alteromonadales</taxon>
        <taxon>Pseudoalteromonadaceae</taxon>
        <taxon>Pseudoalteromonas</taxon>
    </lineage>
</organism>
<dbReference type="InterPro" id="IPR010566">
    <property type="entry name" value="Haemolys_ca-bd"/>
</dbReference>
<dbReference type="Pfam" id="PF00353">
    <property type="entry name" value="HemolysinCabind"/>
    <property type="match status" value="10"/>
</dbReference>
<dbReference type="GO" id="GO:0005509">
    <property type="term" value="F:calcium ion binding"/>
    <property type="evidence" value="ECO:0007669"/>
    <property type="project" value="InterPro"/>
</dbReference>
<dbReference type="RefSeq" id="WP_023398882.1">
    <property type="nucleotide sequence ID" value="NZ_AUSV01000032.1"/>
</dbReference>
<comment type="subcellular location">
    <subcellularLocation>
        <location evidence="1">Secreted</location>
    </subcellularLocation>
</comment>
<dbReference type="PANTHER" id="PTHR38340">
    <property type="entry name" value="S-LAYER PROTEIN"/>
    <property type="match status" value="1"/>
</dbReference>
<feature type="compositionally biased region" description="Polar residues" evidence="4">
    <location>
        <begin position="860"/>
        <end position="870"/>
    </location>
</feature>
<evidence type="ECO:0000313" key="7">
    <source>
        <dbReference type="Proteomes" id="UP000017820"/>
    </source>
</evidence>
<dbReference type="PRINTS" id="PR00313">
    <property type="entry name" value="CABNDNGRPT"/>
</dbReference>
<dbReference type="SUPFAM" id="SSF51120">
    <property type="entry name" value="beta-Roll"/>
    <property type="match status" value="7"/>
</dbReference>
<feature type="region of interest" description="Disordered" evidence="4">
    <location>
        <begin position="854"/>
        <end position="875"/>
    </location>
</feature>
<protein>
    <submittedName>
        <fullName evidence="6">RTX toxin related Ca2+-binding protein</fullName>
    </submittedName>
</protein>
<dbReference type="Proteomes" id="UP000017820">
    <property type="component" value="Unassembled WGS sequence"/>
</dbReference>
<accession>V4JFQ2</accession>
<evidence type="ECO:0000256" key="4">
    <source>
        <dbReference type="SAM" id="MobiDB-lite"/>
    </source>
</evidence>
<dbReference type="PANTHER" id="PTHR38340:SF1">
    <property type="entry name" value="S-LAYER PROTEIN"/>
    <property type="match status" value="1"/>
</dbReference>
<dbReference type="InterPro" id="IPR018511">
    <property type="entry name" value="Hemolysin-typ_Ca-bd_CS"/>
</dbReference>
<dbReference type="GO" id="GO:0005576">
    <property type="term" value="C:extracellular region"/>
    <property type="evidence" value="ECO:0007669"/>
    <property type="project" value="UniProtKB-SubCell"/>
</dbReference>
<dbReference type="PROSITE" id="PS00330">
    <property type="entry name" value="HEMOLYSIN_CALCIUM"/>
    <property type="match status" value="4"/>
</dbReference>
<dbReference type="EMBL" id="AUSV01000032">
    <property type="protein sequence ID" value="ESP93797.1"/>
    <property type="molecule type" value="Genomic_DNA"/>
</dbReference>
<evidence type="ECO:0000313" key="6">
    <source>
        <dbReference type="EMBL" id="ESP93797.1"/>
    </source>
</evidence>
<keyword evidence="3" id="KW-0106">Calcium</keyword>
<evidence type="ECO:0000256" key="1">
    <source>
        <dbReference type="ARBA" id="ARBA00004613"/>
    </source>
</evidence>
<keyword evidence="2" id="KW-0964">Secreted</keyword>